<feature type="region of interest" description="Disordered" evidence="1">
    <location>
        <begin position="65"/>
        <end position="163"/>
    </location>
</feature>
<proteinExistence type="predicted"/>
<name>A0A197K0B0_9FUNG</name>
<dbReference type="Proteomes" id="UP000078512">
    <property type="component" value="Unassembled WGS sequence"/>
</dbReference>
<feature type="compositionally biased region" description="Polar residues" evidence="1">
    <location>
        <begin position="141"/>
        <end position="152"/>
    </location>
</feature>
<feature type="compositionally biased region" description="Polar residues" evidence="1">
    <location>
        <begin position="67"/>
        <end position="79"/>
    </location>
</feature>
<organism evidence="2 3">
    <name type="scientific">Linnemannia elongata AG-77</name>
    <dbReference type="NCBI Taxonomy" id="1314771"/>
    <lineage>
        <taxon>Eukaryota</taxon>
        <taxon>Fungi</taxon>
        <taxon>Fungi incertae sedis</taxon>
        <taxon>Mucoromycota</taxon>
        <taxon>Mortierellomycotina</taxon>
        <taxon>Mortierellomycetes</taxon>
        <taxon>Mortierellales</taxon>
        <taxon>Mortierellaceae</taxon>
        <taxon>Linnemannia</taxon>
    </lineage>
</organism>
<dbReference type="EMBL" id="KV442037">
    <property type="protein sequence ID" value="OAQ30126.1"/>
    <property type="molecule type" value="Genomic_DNA"/>
</dbReference>
<dbReference type="Pfam" id="PF12855">
    <property type="entry name" value="Ecl1"/>
    <property type="match status" value="1"/>
</dbReference>
<keyword evidence="3" id="KW-1185">Reference proteome</keyword>
<evidence type="ECO:0000313" key="3">
    <source>
        <dbReference type="Proteomes" id="UP000078512"/>
    </source>
</evidence>
<evidence type="ECO:0000313" key="2">
    <source>
        <dbReference type="EMBL" id="OAQ30126.1"/>
    </source>
</evidence>
<dbReference type="AlphaFoldDB" id="A0A197K0B0"/>
<protein>
    <submittedName>
        <fullName evidence="2">Uncharacterized protein</fullName>
    </submittedName>
</protein>
<dbReference type="InterPro" id="IPR024368">
    <property type="entry name" value="Ecl1/2/3"/>
</dbReference>
<sequence>MDGVDCDWCLVCDKHTNNGATYCSAECRSTDLISSSASSSSSSASSASSTESSYFSMTDVNGAPLPGTSSSASSFTNDNYPMPPFVRKQRTSIPNIYHQCASNSNPPGSPRFMPGGAGSSALSHHIQQQQLQHQQQQQHQPLSTATPGSTGQKEPLPNSAASQYPLFYATLNALRPATPSGLPQQD</sequence>
<accession>A0A197K0B0</accession>
<dbReference type="OrthoDB" id="2437039at2759"/>
<evidence type="ECO:0000256" key="1">
    <source>
        <dbReference type="SAM" id="MobiDB-lite"/>
    </source>
</evidence>
<reference evidence="2 3" key="1">
    <citation type="submission" date="2016-05" db="EMBL/GenBank/DDBJ databases">
        <title>Genome sequencing reveals origins of a unique bacterial endosymbiosis in the earliest lineages of terrestrial Fungi.</title>
        <authorList>
            <consortium name="DOE Joint Genome Institute"/>
            <person name="Uehling J."/>
            <person name="Gryganskyi A."/>
            <person name="Hameed K."/>
            <person name="Tschaplinski T."/>
            <person name="Misztal P."/>
            <person name="Wu S."/>
            <person name="Desiro A."/>
            <person name="Vande Pol N."/>
            <person name="Du Z.-Y."/>
            <person name="Zienkiewicz A."/>
            <person name="Zienkiewicz K."/>
            <person name="Morin E."/>
            <person name="Tisserant E."/>
            <person name="Splivallo R."/>
            <person name="Hainaut M."/>
            <person name="Henrissat B."/>
            <person name="Ohm R."/>
            <person name="Kuo A."/>
            <person name="Yan J."/>
            <person name="Lipzen A."/>
            <person name="Nolan M."/>
            <person name="Labutti K."/>
            <person name="Barry K."/>
            <person name="Goldstein A."/>
            <person name="Labbe J."/>
            <person name="Schadt C."/>
            <person name="Tuskan G."/>
            <person name="Grigoriev I."/>
            <person name="Martin F."/>
            <person name="Vilgalys R."/>
            <person name="Bonito G."/>
        </authorList>
    </citation>
    <scope>NUCLEOTIDE SEQUENCE [LARGE SCALE GENOMIC DNA]</scope>
    <source>
        <strain evidence="2 3">AG-77</strain>
    </source>
</reference>
<feature type="compositionally biased region" description="Low complexity" evidence="1">
    <location>
        <begin position="124"/>
        <end position="140"/>
    </location>
</feature>
<gene>
    <name evidence="2" type="ORF">K457DRAFT_125300</name>
</gene>